<keyword evidence="1" id="KW-0677">Repeat</keyword>
<proteinExistence type="predicted"/>
<dbReference type="Pfam" id="PF13432">
    <property type="entry name" value="TPR_16"/>
    <property type="match status" value="3"/>
</dbReference>
<dbReference type="PROSITE" id="PS50005">
    <property type="entry name" value="TPR"/>
    <property type="match status" value="1"/>
</dbReference>
<dbReference type="InterPro" id="IPR051012">
    <property type="entry name" value="CellSynth/LPSAsmb/PSIAsmb"/>
</dbReference>
<evidence type="ECO:0000256" key="2">
    <source>
        <dbReference type="ARBA" id="ARBA00022803"/>
    </source>
</evidence>
<dbReference type="SMART" id="SM00028">
    <property type="entry name" value="TPR"/>
    <property type="match status" value="11"/>
</dbReference>
<evidence type="ECO:0000313" key="6">
    <source>
        <dbReference type="Proteomes" id="UP000317778"/>
    </source>
</evidence>
<evidence type="ECO:0000256" key="1">
    <source>
        <dbReference type="ARBA" id="ARBA00022737"/>
    </source>
</evidence>
<dbReference type="Proteomes" id="UP000317778">
    <property type="component" value="Unassembled WGS sequence"/>
</dbReference>
<evidence type="ECO:0000259" key="4">
    <source>
        <dbReference type="Pfam" id="PF09976"/>
    </source>
</evidence>
<name>A0A532V7L7_UNCT6</name>
<dbReference type="InterPro" id="IPR019734">
    <property type="entry name" value="TPR_rpt"/>
</dbReference>
<dbReference type="PANTHER" id="PTHR45586:SF1">
    <property type="entry name" value="LIPOPOLYSACCHARIDE ASSEMBLY PROTEIN B"/>
    <property type="match status" value="1"/>
</dbReference>
<accession>A0A532V7L7</accession>
<dbReference type="InterPro" id="IPR018704">
    <property type="entry name" value="SecYEG/CpoB_TPR"/>
</dbReference>
<organism evidence="5 6">
    <name type="scientific">candidate division TA06 bacterium B3_TA06</name>
    <dbReference type="NCBI Taxonomy" id="2012487"/>
    <lineage>
        <taxon>Bacteria</taxon>
        <taxon>Bacteria division TA06</taxon>
    </lineage>
</organism>
<feature type="repeat" description="TPR" evidence="3">
    <location>
        <begin position="440"/>
        <end position="473"/>
    </location>
</feature>
<comment type="caution">
    <text evidence="5">The sequence shown here is derived from an EMBL/GenBank/DDBJ whole genome shotgun (WGS) entry which is preliminary data.</text>
</comment>
<dbReference type="Gene3D" id="1.25.40.10">
    <property type="entry name" value="Tetratricopeptide repeat domain"/>
    <property type="match status" value="5"/>
</dbReference>
<evidence type="ECO:0000256" key="3">
    <source>
        <dbReference type="PROSITE-ProRule" id="PRU00339"/>
    </source>
</evidence>
<dbReference type="AlphaFoldDB" id="A0A532V7L7"/>
<feature type="domain" description="Ancillary SecYEG translocon subunit/Cell division coordinator CpoB TPR" evidence="4">
    <location>
        <begin position="343"/>
        <end position="474"/>
    </location>
</feature>
<keyword evidence="2 3" id="KW-0802">TPR repeat</keyword>
<dbReference type="InterPro" id="IPR011990">
    <property type="entry name" value="TPR-like_helical_dom_sf"/>
</dbReference>
<protein>
    <recommendedName>
        <fullName evidence="4">Ancillary SecYEG translocon subunit/Cell division coordinator CpoB TPR domain-containing protein</fullName>
    </recommendedName>
</protein>
<sequence length="781" mass="86874">MPRSLFECSLFLLASFVWGSDFIRAGDAYALSARAAGANACYNVAMLEDPRLSLRMDFLLRKSRVGRELGDEELAQAILLRAQNLAVSGSEIGRTSFLLGLNAFFVGEYASAQSFFSKALLYHPDPPLELLYYLGWSLYKRGNYDASRNVFLNLADLNQGQFSSEELNTLLAATDFNTASLEVAKTRLRDAAIYPKGTWYREEALYLAGYSAFRIDSINQARRFFSDLEDSTRRIYSLACLELADGHFEEATSLYSRLDSEAARYGQAVSLYLAGRLSAAKGLGKDYLEGNPQGAFAAQTYLLLGTIERDRVLFRQAVSLIERGLELDYDYRPALLRALAETQFARKRYRDALKAFSELFTSYPEHLGDETARLLAARSLFYLGETDSAEASLRALLDVTRDEVIANETHYYLGEVAARRGDYLAAAEEFASVKQGSLYARALRRKGEMLAKSGEHTQAVEAFRAALGVTTSRDEREGILLAIEESRLALGVYPDRITMLKSLIERYPDAAHNPELQLQVALEHVEEGNCIAALHEINKLLARYPNSQAAPEALEYKARCQRRLGKIDEAIATYREIPKLAPSSAVLLRSQVELAQLLLSLGRDAEALAVYRELSTTSRSAADRATFTLAMAEIYYSQGNYQTAVDLIRTVINESSSASVLKRAFLLGIDVELARGEITTAGSYAKRYRNRFGETADYLSHRALIDLASGRIQDALSGYRKAASLYPQRSESRIDALIGAAEAARLLGRTGEARGLLEQAALEVQIDRQRIEITRRLQALE</sequence>
<dbReference type="PANTHER" id="PTHR45586">
    <property type="entry name" value="TPR REPEAT-CONTAINING PROTEIN PA4667"/>
    <property type="match status" value="1"/>
</dbReference>
<reference evidence="5 6" key="1">
    <citation type="submission" date="2017-06" db="EMBL/GenBank/DDBJ databases">
        <title>Novel microbial phyla capable of carbon fixation and sulfur reduction in deep-sea sediments.</title>
        <authorList>
            <person name="Huang J."/>
            <person name="Baker B."/>
            <person name="Wang Y."/>
        </authorList>
    </citation>
    <scope>NUCLEOTIDE SEQUENCE [LARGE SCALE GENOMIC DNA]</scope>
    <source>
        <strain evidence="5">B3_TA06</strain>
    </source>
</reference>
<dbReference type="SUPFAM" id="SSF48452">
    <property type="entry name" value="TPR-like"/>
    <property type="match status" value="4"/>
</dbReference>
<gene>
    <name evidence="5" type="ORF">CEE36_05590</name>
</gene>
<dbReference type="Pfam" id="PF09976">
    <property type="entry name" value="TPR_21"/>
    <property type="match status" value="1"/>
</dbReference>
<dbReference type="EMBL" id="NJBO01000007">
    <property type="protein sequence ID" value="TKJ42957.1"/>
    <property type="molecule type" value="Genomic_DNA"/>
</dbReference>
<evidence type="ECO:0000313" key="5">
    <source>
        <dbReference type="EMBL" id="TKJ42957.1"/>
    </source>
</evidence>